<evidence type="ECO:0000313" key="2">
    <source>
        <dbReference type="EMBL" id="GAA3886498.1"/>
    </source>
</evidence>
<comment type="caution">
    <text evidence="2">The sequence shown here is derived from an EMBL/GenBank/DDBJ whole genome shotgun (WGS) entry which is preliminary data.</text>
</comment>
<dbReference type="InterPro" id="IPR032466">
    <property type="entry name" value="Metal_Hydrolase"/>
</dbReference>
<dbReference type="Pfam" id="PF04909">
    <property type="entry name" value="Amidohydro_2"/>
    <property type="match status" value="1"/>
</dbReference>
<dbReference type="Proteomes" id="UP001501803">
    <property type="component" value="Unassembled WGS sequence"/>
</dbReference>
<evidence type="ECO:0000313" key="3">
    <source>
        <dbReference type="Proteomes" id="UP001501803"/>
    </source>
</evidence>
<name>A0ABP7KVB1_9MICO</name>
<accession>A0ABP7KVB1</accession>
<dbReference type="PANTHER" id="PTHR35563:SF2">
    <property type="entry name" value="BARREL METAL-DEPENDENT HYDROLASE, PUTATIVE (AFU_ORTHOLOGUE AFUA_1G16240)-RELATED"/>
    <property type="match status" value="1"/>
</dbReference>
<dbReference type="PANTHER" id="PTHR35563">
    <property type="entry name" value="BARREL METAL-DEPENDENT HYDROLASE, PUTATIVE (AFU_ORTHOLOGUE AFUA_1G16240)-RELATED"/>
    <property type="match status" value="1"/>
</dbReference>
<dbReference type="InterPro" id="IPR052358">
    <property type="entry name" value="Aro_Compnd_Degr_Hydrolases"/>
</dbReference>
<organism evidence="2 3">
    <name type="scientific">Leifsonia kafniensis</name>
    <dbReference type="NCBI Taxonomy" id="475957"/>
    <lineage>
        <taxon>Bacteria</taxon>
        <taxon>Bacillati</taxon>
        <taxon>Actinomycetota</taxon>
        <taxon>Actinomycetes</taxon>
        <taxon>Micrococcales</taxon>
        <taxon>Microbacteriaceae</taxon>
        <taxon>Leifsonia</taxon>
    </lineage>
</organism>
<sequence length="286" mass="30477">MPVIDAQLHVFERNRPERPWTGDGSPLAEATGQSTVDLLDAAGVDAAIIVSPWLNYRADPSYAVEVAAKFAGRFAVVAPVDPADSDPAAFVAAWAEVPWAVGLRLMLWSPQERTRVADGGYDALFTALEERRMPLCLALGSGTAEAQLIAERHPGIPVIIDHLGMRGAPTPPAPADPFAELPSILSLASLPNVAVKATGVPALSHEPFPYRDVFAPLRRVLDSFGPERTLWGTDWTRTHAFLGYSEGVDYLAELGLSPFESSMLRGGAASATFGLDRVLALARAAG</sequence>
<dbReference type="SUPFAM" id="SSF51556">
    <property type="entry name" value="Metallo-dependent hydrolases"/>
    <property type="match status" value="1"/>
</dbReference>
<reference evidence="3" key="1">
    <citation type="journal article" date="2019" name="Int. J. Syst. Evol. Microbiol.">
        <title>The Global Catalogue of Microorganisms (GCM) 10K type strain sequencing project: providing services to taxonomists for standard genome sequencing and annotation.</title>
        <authorList>
            <consortium name="The Broad Institute Genomics Platform"/>
            <consortium name="The Broad Institute Genome Sequencing Center for Infectious Disease"/>
            <person name="Wu L."/>
            <person name="Ma J."/>
        </authorList>
    </citation>
    <scope>NUCLEOTIDE SEQUENCE [LARGE SCALE GENOMIC DNA]</scope>
    <source>
        <strain evidence="3">JCM 17021</strain>
    </source>
</reference>
<proteinExistence type="predicted"/>
<dbReference type="RefSeq" id="WP_345068306.1">
    <property type="nucleotide sequence ID" value="NZ_BAABCN010000010.1"/>
</dbReference>
<gene>
    <name evidence="2" type="ORF">GCM10022381_30770</name>
</gene>
<feature type="domain" description="Amidohydrolase-related" evidence="1">
    <location>
        <begin position="38"/>
        <end position="271"/>
    </location>
</feature>
<dbReference type="EMBL" id="BAABCN010000010">
    <property type="protein sequence ID" value="GAA3886498.1"/>
    <property type="molecule type" value="Genomic_DNA"/>
</dbReference>
<keyword evidence="3" id="KW-1185">Reference proteome</keyword>
<evidence type="ECO:0000259" key="1">
    <source>
        <dbReference type="Pfam" id="PF04909"/>
    </source>
</evidence>
<dbReference type="InterPro" id="IPR006680">
    <property type="entry name" value="Amidohydro-rel"/>
</dbReference>
<protein>
    <recommendedName>
        <fullName evidence="1">Amidohydrolase-related domain-containing protein</fullName>
    </recommendedName>
</protein>
<dbReference type="Gene3D" id="3.20.20.140">
    <property type="entry name" value="Metal-dependent hydrolases"/>
    <property type="match status" value="1"/>
</dbReference>